<keyword evidence="2" id="KW-1185">Reference proteome</keyword>
<dbReference type="EMBL" id="JYDL01000008">
    <property type="protein sequence ID" value="KRX26326.1"/>
    <property type="molecule type" value="Genomic_DNA"/>
</dbReference>
<protein>
    <submittedName>
        <fullName evidence="1">Uncharacterized protein</fullName>
    </submittedName>
</protein>
<dbReference type="AlphaFoldDB" id="A0A0V0SI60"/>
<accession>A0A0V0SI60</accession>
<proteinExistence type="predicted"/>
<name>A0A0V0SI60_9BILA</name>
<sequence length="68" mass="7758">MTRIALWNVHKVDITTNNLLEDWQNRSTKKRTVSEQGGVIGILIQQVISGMATVRNLTRDYATLILMM</sequence>
<evidence type="ECO:0000313" key="1">
    <source>
        <dbReference type="EMBL" id="KRX26326.1"/>
    </source>
</evidence>
<gene>
    <name evidence="1" type="ORF">T07_14610</name>
</gene>
<comment type="caution">
    <text evidence="1">The sequence shown here is derived from an EMBL/GenBank/DDBJ whole genome shotgun (WGS) entry which is preliminary data.</text>
</comment>
<organism evidence="1 2">
    <name type="scientific">Trichinella nelsoni</name>
    <dbReference type="NCBI Taxonomy" id="6336"/>
    <lineage>
        <taxon>Eukaryota</taxon>
        <taxon>Metazoa</taxon>
        <taxon>Ecdysozoa</taxon>
        <taxon>Nematoda</taxon>
        <taxon>Enoplea</taxon>
        <taxon>Dorylaimia</taxon>
        <taxon>Trichinellida</taxon>
        <taxon>Trichinellidae</taxon>
        <taxon>Trichinella</taxon>
    </lineage>
</organism>
<reference evidence="1 2" key="1">
    <citation type="submission" date="2015-01" db="EMBL/GenBank/DDBJ databases">
        <title>Evolution of Trichinella species and genotypes.</title>
        <authorList>
            <person name="Korhonen P.K."/>
            <person name="Edoardo P."/>
            <person name="Giuseppe L.R."/>
            <person name="Gasser R.B."/>
        </authorList>
    </citation>
    <scope>NUCLEOTIDE SEQUENCE [LARGE SCALE GENOMIC DNA]</scope>
    <source>
        <strain evidence="1">ISS37</strain>
    </source>
</reference>
<dbReference type="Proteomes" id="UP000054630">
    <property type="component" value="Unassembled WGS sequence"/>
</dbReference>
<dbReference type="OrthoDB" id="10416391at2759"/>
<evidence type="ECO:0000313" key="2">
    <source>
        <dbReference type="Proteomes" id="UP000054630"/>
    </source>
</evidence>